<dbReference type="AlphaFoldDB" id="A0A087E1G8"/>
<reference evidence="1 2" key="1">
    <citation type="submission" date="2014-03" db="EMBL/GenBank/DDBJ databases">
        <title>Genomics of Bifidobacteria.</title>
        <authorList>
            <person name="Ventura M."/>
            <person name="Milani C."/>
            <person name="Lugli G.A."/>
        </authorList>
    </citation>
    <scope>NUCLEOTIDE SEQUENCE [LARGE SCALE GENOMIC DNA]</scope>
    <source>
        <strain evidence="1 2">LMG 21395</strain>
    </source>
</reference>
<protein>
    <submittedName>
        <fullName evidence="1">Uncharacterized protein</fullName>
    </submittedName>
</protein>
<accession>A0A087E1G8</accession>
<sequence length="97" mass="10674">MANIREAGLRFDGTVRYVKTDRDDKGNEYATVQLENADGISDVSFSAQATRDLQAAGCQPGDVVSWVVRPFIIYGVSKRTGGPYGFLKLNFLRQAGR</sequence>
<evidence type="ECO:0000313" key="1">
    <source>
        <dbReference type="EMBL" id="KFJ01619.1"/>
    </source>
</evidence>
<comment type="caution">
    <text evidence="1">The sequence shown here is derived from an EMBL/GenBank/DDBJ whole genome shotgun (WGS) entry which is preliminary data.</text>
</comment>
<dbReference type="RefSeq" id="WP_029576744.1">
    <property type="nucleotide sequence ID" value="NZ_JGZT01000008.1"/>
</dbReference>
<organism evidence="1 2">
    <name type="scientific">Bifidobacterium thermacidophilum subsp. thermacidophilum</name>
    <dbReference type="NCBI Taxonomy" id="79262"/>
    <lineage>
        <taxon>Bacteria</taxon>
        <taxon>Bacillati</taxon>
        <taxon>Actinomycetota</taxon>
        <taxon>Actinomycetes</taxon>
        <taxon>Bifidobacteriales</taxon>
        <taxon>Bifidobacteriaceae</taxon>
        <taxon>Bifidobacterium</taxon>
    </lineage>
</organism>
<proteinExistence type="predicted"/>
<dbReference type="EMBL" id="JGZT01000008">
    <property type="protein sequence ID" value="KFJ01619.1"/>
    <property type="molecule type" value="Genomic_DNA"/>
</dbReference>
<dbReference type="GeneID" id="78109823"/>
<dbReference type="OrthoDB" id="9931982at2"/>
<dbReference type="Proteomes" id="UP000029003">
    <property type="component" value="Unassembled WGS sequence"/>
</dbReference>
<name>A0A087E1G8_9BIFI</name>
<gene>
    <name evidence="1" type="ORF">THER5_1513</name>
</gene>
<evidence type="ECO:0000313" key="2">
    <source>
        <dbReference type="Proteomes" id="UP000029003"/>
    </source>
</evidence>